<dbReference type="Pfam" id="PF07727">
    <property type="entry name" value="RVT_2"/>
    <property type="match status" value="1"/>
</dbReference>
<dbReference type="OrthoDB" id="3255262at2759"/>
<dbReference type="PANTHER" id="PTHR11439">
    <property type="entry name" value="GAG-POL-RELATED RETROTRANSPOSON"/>
    <property type="match status" value="1"/>
</dbReference>
<dbReference type="InterPro" id="IPR036397">
    <property type="entry name" value="RNaseH_sf"/>
</dbReference>
<name>A0A9Q3FCU4_9BASI</name>
<protein>
    <recommendedName>
        <fullName evidence="1">Reverse transcriptase Ty1/copia-type domain-containing protein</fullName>
    </recommendedName>
</protein>
<feature type="domain" description="Reverse transcriptase Ty1/copia-type" evidence="1">
    <location>
        <begin position="75"/>
        <end position="217"/>
    </location>
</feature>
<dbReference type="Gene3D" id="3.30.420.10">
    <property type="entry name" value="Ribonuclease H-like superfamily/Ribonuclease H"/>
    <property type="match status" value="1"/>
</dbReference>
<gene>
    <name evidence="2" type="ORF">O181_078440</name>
</gene>
<dbReference type="CDD" id="cd09272">
    <property type="entry name" value="RNase_HI_RT_Ty1"/>
    <property type="match status" value="1"/>
</dbReference>
<dbReference type="GO" id="GO:0003676">
    <property type="term" value="F:nucleic acid binding"/>
    <property type="evidence" value="ECO:0007669"/>
    <property type="project" value="InterPro"/>
</dbReference>
<dbReference type="InterPro" id="IPR013103">
    <property type="entry name" value="RVT_2"/>
</dbReference>
<proteinExistence type="predicted"/>
<evidence type="ECO:0000259" key="1">
    <source>
        <dbReference type="Pfam" id="PF07727"/>
    </source>
</evidence>
<comment type="caution">
    <text evidence="2">The sequence shown here is derived from an EMBL/GenBank/DDBJ whole genome shotgun (WGS) entry which is preliminary data.</text>
</comment>
<reference evidence="2" key="1">
    <citation type="submission" date="2021-03" db="EMBL/GenBank/DDBJ databases">
        <title>Draft genome sequence of rust myrtle Austropuccinia psidii MF-1, a brazilian biotype.</title>
        <authorList>
            <person name="Quecine M.C."/>
            <person name="Pachon D.M.R."/>
            <person name="Bonatelli M.L."/>
            <person name="Correr F.H."/>
            <person name="Franceschini L.M."/>
            <person name="Leite T.F."/>
            <person name="Margarido G.R.A."/>
            <person name="Almeida C.A."/>
            <person name="Ferrarezi J.A."/>
            <person name="Labate C.A."/>
        </authorList>
    </citation>
    <scope>NUCLEOTIDE SEQUENCE</scope>
    <source>
        <strain evidence="2">MF-1</strain>
    </source>
</reference>
<dbReference type="Proteomes" id="UP000765509">
    <property type="component" value="Unassembled WGS sequence"/>
</dbReference>
<evidence type="ECO:0000313" key="2">
    <source>
        <dbReference type="EMBL" id="MBW0538725.1"/>
    </source>
</evidence>
<accession>A0A9Q3FCU4</accession>
<dbReference type="EMBL" id="AVOT02043299">
    <property type="protein sequence ID" value="MBW0538725.1"/>
    <property type="molecule type" value="Genomic_DNA"/>
</dbReference>
<evidence type="ECO:0000313" key="3">
    <source>
        <dbReference type="Proteomes" id="UP000765509"/>
    </source>
</evidence>
<keyword evidence="3" id="KW-1185">Reference proteome</keyword>
<dbReference type="PANTHER" id="PTHR11439:SF483">
    <property type="entry name" value="PEPTIDE SYNTHASE GLIP-LIKE, PUTATIVE (AFU_ORTHOLOGUE AFUA_3G12920)-RELATED"/>
    <property type="match status" value="1"/>
</dbReference>
<sequence>MIKELNKQDTSIVNLSDRSGLHLLIPNTYKEAIISPNRTDWIQAINEEITSMKTEEVFVPVFLRDALKEMPHESILGTRWIFTKKPERFKARLVARGFRQIHGINYDETFAPTPTFNSLRLLFSTACLKKWSIRAFDVKVAFLHSLIDKPVYIWPPMGMNIPKFNVLKLNKALYGTKQASRCWWLHLRAILQRIGFRNNEEDLSTYTLNQGNDQAILLNGLVGISIKETEDGFKFYQPNLIDKLTNLAPSKIIAKTPLPPNCQLESKYSAARFSLNTDQSHWKALEHLIAYLRGTREMGILINKMNVSSQLKCFVDASWGGEGNRSTHGYVIMHGINPIGWQSKRQSTIASSTAQSEYMALSFAAKEVLWIYHLFVGILQNPIAILLSDNRTAVGISTDLMNRKQTHHLIWDFNTINEFIATHKLKLEWVSTNEQLGDILTKSLGSMKHASFISQLNVL</sequence>
<organism evidence="2 3">
    <name type="scientific">Austropuccinia psidii MF-1</name>
    <dbReference type="NCBI Taxonomy" id="1389203"/>
    <lineage>
        <taxon>Eukaryota</taxon>
        <taxon>Fungi</taxon>
        <taxon>Dikarya</taxon>
        <taxon>Basidiomycota</taxon>
        <taxon>Pucciniomycotina</taxon>
        <taxon>Pucciniomycetes</taxon>
        <taxon>Pucciniales</taxon>
        <taxon>Sphaerophragmiaceae</taxon>
        <taxon>Austropuccinia</taxon>
    </lineage>
</organism>
<dbReference type="AlphaFoldDB" id="A0A9Q3FCU4"/>